<protein>
    <recommendedName>
        <fullName evidence="1">DUF8042 domain-containing protein</fullName>
    </recommendedName>
</protein>
<feature type="domain" description="DUF8042" evidence="1">
    <location>
        <begin position="84"/>
        <end position="194"/>
    </location>
</feature>
<keyword evidence="3" id="KW-1185">Reference proteome</keyword>
<gene>
    <name evidence="2" type="ordered locus">Hore_17050</name>
</gene>
<organism evidence="2 3">
    <name type="scientific">Halothermothrix orenii (strain H 168 / OCM 544 / DSM 9562)</name>
    <dbReference type="NCBI Taxonomy" id="373903"/>
    <lineage>
        <taxon>Bacteria</taxon>
        <taxon>Bacillati</taxon>
        <taxon>Bacillota</taxon>
        <taxon>Clostridia</taxon>
        <taxon>Halanaerobiales</taxon>
        <taxon>Halothermotrichaceae</taxon>
        <taxon>Halothermothrix</taxon>
    </lineage>
</organism>
<dbReference type="InterPro" id="IPR058355">
    <property type="entry name" value="DUF8042"/>
</dbReference>
<dbReference type="Proteomes" id="UP000000719">
    <property type="component" value="Chromosome"/>
</dbReference>
<accession>B8CYT5</accession>
<dbReference type="AlphaFoldDB" id="B8CYT5"/>
<dbReference type="RefSeq" id="WP_015923424.1">
    <property type="nucleotide sequence ID" value="NC_011899.1"/>
</dbReference>
<dbReference type="OrthoDB" id="1683192at2"/>
<dbReference type="Pfam" id="PF26154">
    <property type="entry name" value="DUF8042"/>
    <property type="match status" value="1"/>
</dbReference>
<dbReference type="eggNOG" id="ENOG5034AAK">
    <property type="taxonomic scope" value="Bacteria"/>
</dbReference>
<reference evidence="2 3" key="1">
    <citation type="journal article" date="2009" name="PLoS ONE">
        <title>Genome analysis of the anaerobic thermohalophilic bacterium Halothermothrix orenii.</title>
        <authorList>
            <person name="Mavromatis K."/>
            <person name="Ivanova N."/>
            <person name="Anderson I."/>
            <person name="Lykidis A."/>
            <person name="Hooper S.D."/>
            <person name="Sun H."/>
            <person name="Kunin V."/>
            <person name="Lapidus A."/>
            <person name="Hugenholtz P."/>
            <person name="Patel B."/>
            <person name="Kyrpides N.C."/>
        </authorList>
    </citation>
    <scope>NUCLEOTIDE SEQUENCE [LARGE SCALE GENOMIC DNA]</scope>
    <source>
        <strain evidence="3">H 168 / OCM 544 / DSM 9562</strain>
    </source>
</reference>
<sequence length="201" mass="23773">MKVIIDEQIVKIEKLPENLLECLKVIEKEINQSNKAINTVHIDGVPLEEFTLDKVKEMDISDVDTIEYETKSAEELFSEGVQMLEDYLPKLKSGVYEIINLLEENRLSDAFSLIAKATEGLHWVINNLMLFRDFLLNDIEKEIDFKDFDNYMSNTNNFFAEINRAIERRDYVLIRDLFEYEIVPKLEKWQNLNQKIKELYL</sequence>
<dbReference type="KEGG" id="hor:Hore_17050"/>
<proteinExistence type="predicted"/>
<dbReference type="STRING" id="373903.Hore_17050"/>
<evidence type="ECO:0000313" key="2">
    <source>
        <dbReference type="EMBL" id="ACL70454.1"/>
    </source>
</evidence>
<dbReference type="EMBL" id="CP001098">
    <property type="protein sequence ID" value="ACL70454.1"/>
    <property type="molecule type" value="Genomic_DNA"/>
</dbReference>
<evidence type="ECO:0000313" key="3">
    <source>
        <dbReference type="Proteomes" id="UP000000719"/>
    </source>
</evidence>
<evidence type="ECO:0000259" key="1">
    <source>
        <dbReference type="Pfam" id="PF26154"/>
    </source>
</evidence>
<name>B8CYT5_HALOH</name>
<dbReference type="HOGENOM" id="CLU_1407062_0_0_9"/>